<dbReference type="AlphaFoldDB" id="A0A7W7VMC8"/>
<evidence type="ECO:0000313" key="3">
    <source>
        <dbReference type="Proteomes" id="UP000552644"/>
    </source>
</evidence>
<reference evidence="2 3" key="1">
    <citation type="submission" date="2020-08" db="EMBL/GenBank/DDBJ databases">
        <title>Genomic Encyclopedia of Type Strains, Phase III (KMG-III): the genomes of soil and plant-associated and newly described type strains.</title>
        <authorList>
            <person name="Whitman W."/>
        </authorList>
    </citation>
    <scope>NUCLEOTIDE SEQUENCE [LARGE SCALE GENOMIC DNA]</scope>
    <source>
        <strain evidence="2 3">CECT 8840</strain>
    </source>
</reference>
<name>A0A7W7VMC8_9ACTN</name>
<dbReference type="RefSeq" id="WP_312863621.1">
    <property type="nucleotide sequence ID" value="NZ_JACHJP010000002.1"/>
</dbReference>
<sequence length="174" mass="18849">MNDIAGNAEDRGNARPPTLLALPSYLAGHVSRIGHRTLVADLTEHGLRLPHFAVLSGLHDLGSLTQNELADRLGLNRSHLVGYLDDLERKGLVSRTRDLADRRRQLVRLEDAGQRLAADLIDRAHAGETASLGVLSAAELATLTDLLRRVVTADDAAQACAAAEKHPEKHAEKR</sequence>
<dbReference type="InterPro" id="IPR036390">
    <property type="entry name" value="WH_DNA-bd_sf"/>
</dbReference>
<accession>A0A7W7VMC8</accession>
<comment type="caution">
    <text evidence="2">The sequence shown here is derived from an EMBL/GenBank/DDBJ whole genome shotgun (WGS) entry which is preliminary data.</text>
</comment>
<dbReference type="Gene3D" id="1.10.10.10">
    <property type="entry name" value="Winged helix-like DNA-binding domain superfamily/Winged helix DNA-binding domain"/>
    <property type="match status" value="1"/>
</dbReference>
<dbReference type="PANTHER" id="PTHR33164:SF95">
    <property type="entry name" value="TRANSCRIPTIONAL REGULATOR"/>
    <property type="match status" value="1"/>
</dbReference>
<dbReference type="EMBL" id="JACHJP010000002">
    <property type="protein sequence ID" value="MBB4915344.1"/>
    <property type="molecule type" value="Genomic_DNA"/>
</dbReference>
<dbReference type="Pfam" id="PF01047">
    <property type="entry name" value="MarR"/>
    <property type="match status" value="1"/>
</dbReference>
<keyword evidence="2" id="KW-0238">DNA-binding</keyword>
<proteinExistence type="predicted"/>
<dbReference type="InterPro" id="IPR036388">
    <property type="entry name" value="WH-like_DNA-bd_sf"/>
</dbReference>
<evidence type="ECO:0000259" key="1">
    <source>
        <dbReference type="PROSITE" id="PS50995"/>
    </source>
</evidence>
<dbReference type="SUPFAM" id="SSF46785">
    <property type="entry name" value="Winged helix' DNA-binding domain"/>
    <property type="match status" value="1"/>
</dbReference>
<dbReference type="PROSITE" id="PS50995">
    <property type="entry name" value="HTH_MARR_2"/>
    <property type="match status" value="1"/>
</dbReference>
<feature type="domain" description="HTH marR-type" evidence="1">
    <location>
        <begin position="1"/>
        <end position="152"/>
    </location>
</feature>
<protein>
    <submittedName>
        <fullName evidence="2">DNA-binding MarR family transcriptional regulator</fullName>
    </submittedName>
</protein>
<keyword evidence="3" id="KW-1185">Reference proteome</keyword>
<dbReference type="InterPro" id="IPR039422">
    <property type="entry name" value="MarR/SlyA-like"/>
</dbReference>
<dbReference type="Proteomes" id="UP000552644">
    <property type="component" value="Unassembled WGS sequence"/>
</dbReference>
<dbReference type="PANTHER" id="PTHR33164">
    <property type="entry name" value="TRANSCRIPTIONAL REGULATOR, MARR FAMILY"/>
    <property type="match status" value="1"/>
</dbReference>
<dbReference type="GO" id="GO:0003700">
    <property type="term" value="F:DNA-binding transcription factor activity"/>
    <property type="evidence" value="ECO:0007669"/>
    <property type="project" value="InterPro"/>
</dbReference>
<dbReference type="GO" id="GO:0003677">
    <property type="term" value="F:DNA binding"/>
    <property type="evidence" value="ECO:0007669"/>
    <property type="project" value="UniProtKB-KW"/>
</dbReference>
<evidence type="ECO:0000313" key="2">
    <source>
        <dbReference type="EMBL" id="MBB4915344.1"/>
    </source>
</evidence>
<dbReference type="InterPro" id="IPR000835">
    <property type="entry name" value="HTH_MarR-typ"/>
</dbReference>
<gene>
    <name evidence="2" type="ORF">FHS44_002429</name>
</gene>
<dbReference type="GO" id="GO:0006950">
    <property type="term" value="P:response to stress"/>
    <property type="evidence" value="ECO:0007669"/>
    <property type="project" value="TreeGrafter"/>
</dbReference>
<dbReference type="SMART" id="SM00347">
    <property type="entry name" value="HTH_MARR"/>
    <property type="match status" value="1"/>
</dbReference>
<dbReference type="PRINTS" id="PR00598">
    <property type="entry name" value="HTHMARR"/>
</dbReference>
<organism evidence="2 3">
    <name type="scientific">Streptosporangium saharense</name>
    <dbReference type="NCBI Taxonomy" id="1706840"/>
    <lineage>
        <taxon>Bacteria</taxon>
        <taxon>Bacillati</taxon>
        <taxon>Actinomycetota</taxon>
        <taxon>Actinomycetes</taxon>
        <taxon>Streptosporangiales</taxon>
        <taxon>Streptosporangiaceae</taxon>
        <taxon>Streptosporangium</taxon>
    </lineage>
</organism>